<dbReference type="PROSITE" id="PS50110">
    <property type="entry name" value="RESPONSE_REGULATORY"/>
    <property type="match status" value="1"/>
</dbReference>
<reference evidence="7 8" key="1">
    <citation type="submission" date="2021-05" db="EMBL/GenBank/DDBJ databases">
        <title>The draft genome of Geobacter pelophilus DSM 12255.</title>
        <authorList>
            <person name="Xu Z."/>
            <person name="Masuda Y."/>
            <person name="Itoh H."/>
            <person name="Senoo K."/>
        </authorList>
    </citation>
    <scope>NUCLEOTIDE SEQUENCE [LARGE SCALE GENOMIC DNA]</scope>
    <source>
        <strain evidence="7 8">DSM 12255</strain>
    </source>
</reference>
<dbReference type="Gene3D" id="1.25.40.10">
    <property type="entry name" value="Tetratricopeptide repeat domain"/>
    <property type="match status" value="1"/>
</dbReference>
<accession>A0AAW4L7A2</accession>
<evidence type="ECO:0000313" key="8">
    <source>
        <dbReference type="Proteomes" id="UP000811899"/>
    </source>
</evidence>
<name>A0AAW4L7A2_9BACT</name>
<evidence type="ECO:0000256" key="3">
    <source>
        <dbReference type="PROSITE-ProRule" id="PRU00169"/>
    </source>
</evidence>
<dbReference type="RefSeq" id="WP_214172816.1">
    <property type="nucleotide sequence ID" value="NZ_JAHCVJ010000008.1"/>
</dbReference>
<dbReference type="GO" id="GO:0000160">
    <property type="term" value="P:phosphorelay signal transduction system"/>
    <property type="evidence" value="ECO:0007669"/>
    <property type="project" value="UniProtKB-KW"/>
</dbReference>
<proteinExistence type="predicted"/>
<dbReference type="SUPFAM" id="SSF48452">
    <property type="entry name" value="TPR-like"/>
    <property type="match status" value="1"/>
</dbReference>
<dbReference type="InterPro" id="IPR050595">
    <property type="entry name" value="Bact_response_regulator"/>
</dbReference>
<keyword evidence="1 3" id="KW-0597">Phosphoprotein</keyword>
<dbReference type="EMBL" id="JAHCVJ010000008">
    <property type="protein sequence ID" value="MBT0666047.1"/>
    <property type="molecule type" value="Genomic_DNA"/>
</dbReference>
<feature type="domain" description="Response regulatory" evidence="6">
    <location>
        <begin position="4"/>
        <end position="121"/>
    </location>
</feature>
<evidence type="ECO:0000256" key="4">
    <source>
        <dbReference type="PROSITE-ProRule" id="PRU00339"/>
    </source>
</evidence>
<dbReference type="InterPro" id="IPR019734">
    <property type="entry name" value="TPR_rpt"/>
</dbReference>
<keyword evidence="8" id="KW-1185">Reference proteome</keyword>
<dbReference type="InterPro" id="IPR001789">
    <property type="entry name" value="Sig_transdc_resp-reg_receiver"/>
</dbReference>
<evidence type="ECO:0000259" key="5">
    <source>
        <dbReference type="PROSITE" id="PS50076"/>
    </source>
</evidence>
<dbReference type="SMART" id="SM00448">
    <property type="entry name" value="REC"/>
    <property type="match status" value="1"/>
</dbReference>
<dbReference type="PROSITE" id="PS50005">
    <property type="entry name" value="TPR"/>
    <property type="match status" value="2"/>
</dbReference>
<dbReference type="InterPro" id="IPR011006">
    <property type="entry name" value="CheY-like_superfamily"/>
</dbReference>
<dbReference type="PANTHER" id="PTHR44591">
    <property type="entry name" value="STRESS RESPONSE REGULATOR PROTEIN 1"/>
    <property type="match status" value="1"/>
</dbReference>
<dbReference type="PANTHER" id="PTHR44591:SF14">
    <property type="entry name" value="PROTEIN PILG"/>
    <property type="match status" value="1"/>
</dbReference>
<dbReference type="InterPro" id="IPR001623">
    <property type="entry name" value="DnaJ_domain"/>
</dbReference>
<keyword evidence="4" id="KW-0802">TPR repeat</keyword>
<keyword evidence="2" id="KW-0902">Two-component regulatory system</keyword>
<dbReference type="Gene3D" id="3.40.50.2300">
    <property type="match status" value="1"/>
</dbReference>
<feature type="modified residue" description="4-aspartylphosphate" evidence="3">
    <location>
        <position position="53"/>
    </location>
</feature>
<dbReference type="AlphaFoldDB" id="A0AAW4L7A2"/>
<dbReference type="Pfam" id="PF00072">
    <property type="entry name" value="Response_reg"/>
    <property type="match status" value="1"/>
</dbReference>
<feature type="repeat" description="TPR" evidence="4">
    <location>
        <begin position="588"/>
        <end position="621"/>
    </location>
</feature>
<comment type="caution">
    <text evidence="7">The sequence shown here is derived from an EMBL/GenBank/DDBJ whole genome shotgun (WGS) entry which is preliminary data.</text>
</comment>
<dbReference type="Gene3D" id="1.10.287.110">
    <property type="entry name" value="DnaJ domain"/>
    <property type="match status" value="1"/>
</dbReference>
<feature type="repeat" description="TPR" evidence="4">
    <location>
        <begin position="514"/>
        <end position="547"/>
    </location>
</feature>
<evidence type="ECO:0000313" key="7">
    <source>
        <dbReference type="EMBL" id="MBT0666047.1"/>
    </source>
</evidence>
<evidence type="ECO:0000256" key="1">
    <source>
        <dbReference type="ARBA" id="ARBA00022553"/>
    </source>
</evidence>
<feature type="domain" description="J" evidence="5">
    <location>
        <begin position="426"/>
        <end position="497"/>
    </location>
</feature>
<evidence type="ECO:0000259" key="6">
    <source>
        <dbReference type="PROSITE" id="PS50110"/>
    </source>
</evidence>
<protein>
    <submittedName>
        <fullName evidence="7">Response regulator</fullName>
    </submittedName>
</protein>
<dbReference type="SMART" id="SM00028">
    <property type="entry name" value="TPR"/>
    <property type="match status" value="2"/>
</dbReference>
<dbReference type="SUPFAM" id="SSF46565">
    <property type="entry name" value="Chaperone J-domain"/>
    <property type="match status" value="1"/>
</dbReference>
<dbReference type="InterPro" id="IPR011990">
    <property type="entry name" value="TPR-like_helical_dom_sf"/>
</dbReference>
<dbReference type="InterPro" id="IPR036869">
    <property type="entry name" value="J_dom_sf"/>
</dbReference>
<dbReference type="PROSITE" id="PS50076">
    <property type="entry name" value="DNAJ_2"/>
    <property type="match status" value="1"/>
</dbReference>
<dbReference type="SUPFAM" id="SSF52172">
    <property type="entry name" value="CheY-like"/>
    <property type="match status" value="1"/>
</dbReference>
<dbReference type="Proteomes" id="UP000811899">
    <property type="component" value="Unassembled WGS sequence"/>
</dbReference>
<gene>
    <name evidence="7" type="ORF">KI809_17175</name>
</gene>
<dbReference type="CDD" id="cd17546">
    <property type="entry name" value="REC_hyHK_CKI1_RcsC-like"/>
    <property type="match status" value="1"/>
</dbReference>
<organism evidence="7 8">
    <name type="scientific">Geoanaerobacter pelophilus</name>
    <dbReference type="NCBI Taxonomy" id="60036"/>
    <lineage>
        <taxon>Bacteria</taxon>
        <taxon>Pseudomonadati</taxon>
        <taxon>Thermodesulfobacteriota</taxon>
        <taxon>Desulfuromonadia</taxon>
        <taxon>Geobacterales</taxon>
        <taxon>Geobacteraceae</taxon>
        <taxon>Geoanaerobacter</taxon>
    </lineage>
</organism>
<sequence length="648" mass="72381">MTTRILLTEDNEALAHMLERFLVAQGHEVLLAKNGAEALNMLASREVDLLVLDLRLPEVSGIEVLQRLRRTPRGATLPVVIMTGYYKGEKFAEGARRLGVTHYLEKPFSQQHFLKAIHEALSGQTKTRSESATLLSTLVDIYYSGKNGTLKLRQGPPLAILQGGVVSFLSRSRDEFAAHLVARGKLALEERNLFVVSGEGRIFLTQAGYLPYDELVEESRSFMVRTLLDAIMVNTSAEFVPGLPELEPPLVPLQLPELLYEAFAGHALGFNADSFLSRFGHLFPARTANFYRQANLVSMSQDDIATLNLINGRRLLHEIVGQGTQRAAAASFCYFLKVMRFVTLNLTPSDEEEAGFRIKALYNRPIEEDLNGVEEQSERFDDLVAEISGSVELAVGNEGMAAPLLSSVISFEQQVQRDYSYVKEKNYYELLGMTPGSFTFNTLKDSYFSKTRPYSQERLMELSGPVLEMAQEVLSVLSTAYNTLSNVVSKERYDELLHSDKVGLDGKQDDKLQAKVQFQSGKVFLEMSEFANAEKAFQDAYRLEPDVALHSAFLAWAIYSNPSNKGSKASFDKARTLLAKSLQNGKHSEAYSFRGWMLLDEGREGLAEGEFQKALKLNPRDSLALKGVQQISVHRQSEKKGLFSKFFG</sequence>
<evidence type="ECO:0000256" key="2">
    <source>
        <dbReference type="ARBA" id="ARBA00023012"/>
    </source>
</evidence>